<feature type="transmembrane region" description="Helical" evidence="1">
    <location>
        <begin position="38"/>
        <end position="56"/>
    </location>
</feature>
<accession>A0ABP1F6I8</accession>
<dbReference type="SUPFAM" id="SSF55874">
    <property type="entry name" value="ATPase domain of HSP90 chaperone/DNA topoisomerase II/histidine kinase"/>
    <property type="match status" value="1"/>
</dbReference>
<keyword evidence="1" id="KW-0472">Membrane</keyword>
<feature type="transmembrane region" description="Helical" evidence="1">
    <location>
        <begin position="63"/>
        <end position="81"/>
    </location>
</feature>
<keyword evidence="1" id="KW-0812">Transmembrane</keyword>
<dbReference type="InterPro" id="IPR010559">
    <property type="entry name" value="Sig_transdc_His_kin_internal"/>
</dbReference>
<comment type="caution">
    <text evidence="3">The sequence shown here is derived from an EMBL/GenBank/DDBJ whole genome shotgun (WGS) entry which is preliminary data.</text>
</comment>
<dbReference type="PANTHER" id="PTHR34220:SF7">
    <property type="entry name" value="SENSOR HISTIDINE KINASE YPDA"/>
    <property type="match status" value="1"/>
</dbReference>
<dbReference type="InterPro" id="IPR050640">
    <property type="entry name" value="Bact_2-comp_sensor_kinase"/>
</dbReference>
<dbReference type="Pfam" id="PF06580">
    <property type="entry name" value="His_kinase"/>
    <property type="match status" value="1"/>
</dbReference>
<feature type="domain" description="Signal transduction histidine kinase internal region" evidence="2">
    <location>
        <begin position="141"/>
        <end position="218"/>
    </location>
</feature>
<gene>
    <name evidence="3" type="ORF">T190115A13A_140098</name>
</gene>
<evidence type="ECO:0000256" key="1">
    <source>
        <dbReference type="SAM" id="Phobius"/>
    </source>
</evidence>
<dbReference type="RefSeq" id="WP_348737196.1">
    <property type="nucleotide sequence ID" value="NZ_CAXJRC010000005.1"/>
</dbReference>
<name>A0ABP1F6I8_9FLAO</name>
<keyword evidence="4" id="KW-1185">Reference proteome</keyword>
<organism evidence="3 4">
    <name type="scientific">Tenacibaculum vairaonense</name>
    <dbReference type="NCBI Taxonomy" id="3137860"/>
    <lineage>
        <taxon>Bacteria</taxon>
        <taxon>Pseudomonadati</taxon>
        <taxon>Bacteroidota</taxon>
        <taxon>Flavobacteriia</taxon>
        <taxon>Flavobacteriales</taxon>
        <taxon>Flavobacteriaceae</taxon>
        <taxon>Tenacibaculum</taxon>
    </lineage>
</organism>
<proteinExistence type="predicted"/>
<dbReference type="Proteomes" id="UP001497602">
    <property type="component" value="Unassembled WGS sequence"/>
</dbReference>
<evidence type="ECO:0000313" key="4">
    <source>
        <dbReference type="Proteomes" id="UP001497602"/>
    </source>
</evidence>
<dbReference type="PANTHER" id="PTHR34220">
    <property type="entry name" value="SENSOR HISTIDINE KINASE YPDA"/>
    <property type="match status" value="1"/>
</dbReference>
<dbReference type="InterPro" id="IPR036890">
    <property type="entry name" value="HATPase_C_sf"/>
</dbReference>
<keyword evidence="1" id="KW-1133">Transmembrane helix</keyword>
<protein>
    <submittedName>
        <fullName evidence="3">His_kinase domain-containing protein</fullName>
    </submittedName>
</protein>
<reference evidence="3 4" key="1">
    <citation type="submission" date="2024-05" db="EMBL/GenBank/DDBJ databases">
        <authorList>
            <person name="Duchaud E."/>
        </authorList>
    </citation>
    <scope>NUCLEOTIDE SEQUENCE [LARGE SCALE GENOMIC DNA]</scope>
    <source>
        <strain evidence="3">Ena-SAMPLE-TAB-13-05-2024-13:56:06:370-140305</strain>
    </source>
</reference>
<evidence type="ECO:0000313" key="3">
    <source>
        <dbReference type="EMBL" id="CAL2105331.1"/>
    </source>
</evidence>
<evidence type="ECO:0000259" key="2">
    <source>
        <dbReference type="Pfam" id="PF06580"/>
    </source>
</evidence>
<dbReference type="EMBL" id="CAXJRC010000005">
    <property type="protein sequence ID" value="CAL2105331.1"/>
    <property type="molecule type" value="Genomic_DNA"/>
</dbReference>
<feature type="transmembrane region" description="Helical" evidence="1">
    <location>
        <begin position="7"/>
        <end position="26"/>
    </location>
</feature>
<sequence>MTKKINLSLHIVLCLIIGSWSILNFYHKSFLKAITSDSFESLIALTIAYITNYYAFRKSNKNSLFLCIILSLSSLFLLAFLKEYRIVNSNQNFEGIYWLNLFPHFLLFIGKSFLFFLIVYSINALTNNKKQALINSLKSSQQQLLRQQFNPHFLYNAFNSLYSMSIQNNPKTSDTILKLSGMMRYLTDDLTSTKVKLSRELKFINEYIDLEEVRFGNNTNITFTFSGNIDFILIEPFTLIPFVENAFKHGDHLSNKNSYIIINLFTDDNILSFTVENSTNSNKTIVNRKGKGLTNIKNRLKLTYPKKHILKIENTSNRFFIHLIIELD</sequence>
<feature type="transmembrane region" description="Helical" evidence="1">
    <location>
        <begin position="101"/>
        <end position="122"/>
    </location>
</feature>